<dbReference type="KEGG" id="rsin:B6N60_04011"/>
<dbReference type="SMART" id="SM00331">
    <property type="entry name" value="PP2C_SIG"/>
    <property type="match status" value="1"/>
</dbReference>
<dbReference type="CDD" id="cd00143">
    <property type="entry name" value="PP2Cc"/>
    <property type="match status" value="1"/>
</dbReference>
<evidence type="ECO:0000313" key="2">
    <source>
        <dbReference type="EMBL" id="QXE25297.1"/>
    </source>
</evidence>
<sequence>MLPDLERLEVVINSNLAGVSDRGLRHHRNQDYLDLNHVDHLNTQILVVCDGVSSSEQPELAAKTAAESACQFLTQISSETNPEVAIKSAFDIALSSICDIPIQVSEDVDPPSTTIVAALVKNGIATIGWLGDSRAYWIDYSHRCKQLTRDDSWFMEVVAAGKMTEIEAQKSPHAHVITRWLSADNIVDTVPSIINFKIPGAGYLLLCTDGLWNYTPEPQNLANLLHQISGKDAITISRALVEFARSCGGHDNITVGILTFPPLK</sequence>
<gene>
    <name evidence="2" type="ORF">B6N60_04011</name>
</gene>
<dbReference type="GO" id="GO:0004722">
    <property type="term" value="F:protein serine/threonine phosphatase activity"/>
    <property type="evidence" value="ECO:0007669"/>
    <property type="project" value="InterPro"/>
</dbReference>
<dbReference type="AlphaFoldDB" id="A0A975TAS7"/>
<organism evidence="2 3">
    <name type="scientific">Richelia sinica FACHB-800</name>
    <dbReference type="NCBI Taxonomy" id="1357546"/>
    <lineage>
        <taxon>Bacteria</taxon>
        <taxon>Bacillati</taxon>
        <taxon>Cyanobacteriota</taxon>
        <taxon>Cyanophyceae</taxon>
        <taxon>Nostocales</taxon>
        <taxon>Nostocaceae</taxon>
        <taxon>Richelia</taxon>
    </lineage>
</organism>
<dbReference type="PROSITE" id="PS51746">
    <property type="entry name" value="PPM_2"/>
    <property type="match status" value="1"/>
</dbReference>
<feature type="domain" description="PPM-type phosphatase" evidence="1">
    <location>
        <begin position="15"/>
        <end position="260"/>
    </location>
</feature>
<dbReference type="InterPro" id="IPR015655">
    <property type="entry name" value="PP2C"/>
</dbReference>
<evidence type="ECO:0000259" key="1">
    <source>
        <dbReference type="PROSITE" id="PS51746"/>
    </source>
</evidence>
<proteinExistence type="predicted"/>
<name>A0A975TAS7_9NOST</name>
<dbReference type="Pfam" id="PF13672">
    <property type="entry name" value="PP2C_2"/>
    <property type="match status" value="1"/>
</dbReference>
<dbReference type="EMBL" id="CP021056">
    <property type="protein sequence ID" value="QXE25297.1"/>
    <property type="molecule type" value="Genomic_DNA"/>
</dbReference>
<accession>A0A975TAS7</accession>
<dbReference type="PANTHER" id="PTHR13832">
    <property type="entry name" value="PROTEIN PHOSPHATASE 2C"/>
    <property type="match status" value="1"/>
</dbReference>
<keyword evidence="3" id="KW-1185">Reference proteome</keyword>
<evidence type="ECO:0000313" key="3">
    <source>
        <dbReference type="Proteomes" id="UP000683511"/>
    </source>
</evidence>
<dbReference type="InterPro" id="IPR001932">
    <property type="entry name" value="PPM-type_phosphatase-like_dom"/>
</dbReference>
<protein>
    <submittedName>
        <fullName evidence="2">Magnesium or manganese-dependent protein phosphatase</fullName>
    </submittedName>
</protein>
<dbReference type="Proteomes" id="UP000683511">
    <property type="component" value="Chromosome"/>
</dbReference>
<dbReference type="PANTHER" id="PTHR13832:SF860">
    <property type="entry name" value="PROTEIN PHOSPHATASE PHPP"/>
    <property type="match status" value="1"/>
</dbReference>
<reference evidence="2" key="1">
    <citation type="submission" date="2017-04" db="EMBL/GenBank/DDBJ databases">
        <title>Genome deletions in a multicellular cyanobacterial endosymbiont for morphological adaptation in marine diatoms.</title>
        <authorList>
            <person name="Wang Y."/>
            <person name="Gao H."/>
            <person name="Li R."/>
            <person name="Xu X."/>
        </authorList>
    </citation>
    <scope>NUCLEOTIDE SEQUENCE</scope>
    <source>
        <strain evidence="2">FACHB 800</strain>
    </source>
</reference>
<dbReference type="InterPro" id="IPR036457">
    <property type="entry name" value="PPM-type-like_dom_sf"/>
</dbReference>
<dbReference type="SMART" id="SM00332">
    <property type="entry name" value="PP2Cc"/>
    <property type="match status" value="1"/>
</dbReference>
<dbReference type="SUPFAM" id="SSF81606">
    <property type="entry name" value="PP2C-like"/>
    <property type="match status" value="1"/>
</dbReference>
<dbReference type="Gene3D" id="3.60.40.10">
    <property type="entry name" value="PPM-type phosphatase domain"/>
    <property type="match status" value="1"/>
</dbReference>